<proteinExistence type="predicted"/>
<dbReference type="EMBL" id="CP061799">
    <property type="protein sequence ID" value="QTA83228.1"/>
    <property type="molecule type" value="Genomic_DNA"/>
</dbReference>
<dbReference type="AlphaFoldDB" id="A0A975BDB0"/>
<keyword evidence="2" id="KW-1185">Reference proteome</keyword>
<dbReference type="Gene3D" id="1.10.1220.10">
    <property type="entry name" value="Met repressor-like"/>
    <property type="match status" value="1"/>
</dbReference>
<evidence type="ECO:0008006" key="3">
    <source>
        <dbReference type="Google" id="ProtNLM"/>
    </source>
</evidence>
<organism evidence="1 2">
    <name type="scientific">Desulfonema limicola</name>
    <dbReference type="NCBI Taxonomy" id="45656"/>
    <lineage>
        <taxon>Bacteria</taxon>
        <taxon>Pseudomonadati</taxon>
        <taxon>Thermodesulfobacteriota</taxon>
        <taxon>Desulfobacteria</taxon>
        <taxon>Desulfobacterales</taxon>
        <taxon>Desulfococcaceae</taxon>
        <taxon>Desulfonema</taxon>
    </lineage>
</organism>
<accession>A0A975BDB0</accession>
<dbReference type="RefSeq" id="WP_207689037.1">
    <property type="nucleotide sequence ID" value="NZ_CP061799.1"/>
</dbReference>
<dbReference type="InterPro" id="IPR013321">
    <property type="entry name" value="Arc_rbn_hlx_hlx"/>
</dbReference>
<name>A0A975BDB0_9BACT</name>
<evidence type="ECO:0000313" key="2">
    <source>
        <dbReference type="Proteomes" id="UP000663720"/>
    </source>
</evidence>
<reference evidence="1" key="1">
    <citation type="journal article" date="2021" name="Microb. Physiol.">
        <title>Proteogenomic Insights into the Physiology of Marine, Sulfate-Reducing, Filamentous Desulfonema limicola and Desulfonema magnum.</title>
        <authorList>
            <person name="Schnaars V."/>
            <person name="Wohlbrand L."/>
            <person name="Scheve S."/>
            <person name="Hinrichs C."/>
            <person name="Reinhardt R."/>
            <person name="Rabus R."/>
        </authorList>
    </citation>
    <scope>NUCLEOTIDE SEQUENCE</scope>
    <source>
        <strain evidence="1">5ac10</strain>
    </source>
</reference>
<dbReference type="GO" id="GO:0006355">
    <property type="term" value="P:regulation of DNA-templated transcription"/>
    <property type="evidence" value="ECO:0007669"/>
    <property type="project" value="InterPro"/>
</dbReference>
<protein>
    <recommendedName>
        <fullName evidence="3">Ribbon-helix-helix protein CopG domain-containing protein</fullName>
    </recommendedName>
</protein>
<sequence>MKIKTSIMLSEELLKAIDSQGDEYRINRSDFIEVAVWAFIRQMTRQELESRDLEIINRRAEYLNQEADDVLTYQTGIPAEI</sequence>
<evidence type="ECO:0000313" key="1">
    <source>
        <dbReference type="EMBL" id="QTA83228.1"/>
    </source>
</evidence>
<dbReference type="Proteomes" id="UP000663720">
    <property type="component" value="Chromosome"/>
</dbReference>
<dbReference type="KEGG" id="dli:dnl_56230"/>
<gene>
    <name evidence="1" type="ORF">dnl_56230</name>
</gene>